<evidence type="ECO:0008006" key="3">
    <source>
        <dbReference type="Google" id="ProtNLM"/>
    </source>
</evidence>
<comment type="caution">
    <text evidence="1">The sequence shown here is derived from an EMBL/GenBank/DDBJ whole genome shotgun (WGS) entry which is preliminary data.</text>
</comment>
<feature type="non-terminal residue" evidence="1">
    <location>
        <position position="78"/>
    </location>
</feature>
<evidence type="ECO:0000313" key="2">
    <source>
        <dbReference type="Proteomes" id="UP000075420"/>
    </source>
</evidence>
<protein>
    <recommendedName>
        <fullName evidence="3">Metallothionein</fullName>
    </recommendedName>
</protein>
<reference evidence="1 2" key="1">
    <citation type="submission" date="2014-02" db="EMBL/GenBank/DDBJ databases">
        <title>The small core and large imbalanced accessory genome model reveals a collaborative survival strategy of Sorangium cellulosum strains in nature.</title>
        <authorList>
            <person name="Han K."/>
            <person name="Peng R."/>
            <person name="Blom J."/>
            <person name="Li Y.-Z."/>
        </authorList>
    </citation>
    <scope>NUCLEOTIDE SEQUENCE [LARGE SCALE GENOMIC DNA]</scope>
    <source>
        <strain evidence="1 2">So0157-25</strain>
    </source>
</reference>
<dbReference type="Proteomes" id="UP000075420">
    <property type="component" value="Unassembled WGS sequence"/>
</dbReference>
<evidence type="ECO:0000313" key="1">
    <source>
        <dbReference type="EMBL" id="KYF53348.1"/>
    </source>
</evidence>
<name>A0A150PCX3_SORCE</name>
<sequence length="78" mass="8273">MNTCDCCGNTYDKAFQIMVGGTSYTFDCFECAIHKLAPVCAHCACRIVGHGIEAGGAFYCCAHCSKQEGVQGAIDRVA</sequence>
<dbReference type="EMBL" id="JELY01002176">
    <property type="protein sequence ID" value="KYF53348.1"/>
    <property type="molecule type" value="Genomic_DNA"/>
</dbReference>
<dbReference type="AlphaFoldDB" id="A0A150PCX3"/>
<gene>
    <name evidence="1" type="ORF">BE08_12710</name>
</gene>
<organism evidence="1 2">
    <name type="scientific">Sorangium cellulosum</name>
    <name type="common">Polyangium cellulosum</name>
    <dbReference type="NCBI Taxonomy" id="56"/>
    <lineage>
        <taxon>Bacteria</taxon>
        <taxon>Pseudomonadati</taxon>
        <taxon>Myxococcota</taxon>
        <taxon>Polyangia</taxon>
        <taxon>Polyangiales</taxon>
        <taxon>Polyangiaceae</taxon>
        <taxon>Sorangium</taxon>
    </lineage>
</organism>
<accession>A0A150PCX3</accession>
<proteinExistence type="predicted"/>